<gene>
    <name evidence="6" type="ORF">GYA93_23440</name>
</gene>
<keyword evidence="3" id="KW-0288">FMN</keyword>
<feature type="domain" description="Flavin reductase like" evidence="5">
    <location>
        <begin position="32"/>
        <end position="178"/>
    </location>
</feature>
<evidence type="ECO:0000256" key="1">
    <source>
        <dbReference type="ARBA" id="ARBA00001917"/>
    </source>
</evidence>
<reference evidence="6 7" key="1">
    <citation type="submission" date="2020-01" db="EMBL/GenBank/DDBJ databases">
        <title>Investigation of new actinobacteria for the biodesulphurisation of diesel fuel.</title>
        <authorList>
            <person name="Athi Narayanan S.M."/>
        </authorList>
    </citation>
    <scope>NUCLEOTIDE SEQUENCE [LARGE SCALE GENOMIC DNA]</scope>
    <source>
        <strain evidence="6 7">213E</strain>
    </source>
</reference>
<dbReference type="PANTHER" id="PTHR33798">
    <property type="entry name" value="FLAVOPROTEIN OXYGENASE"/>
    <property type="match status" value="1"/>
</dbReference>
<protein>
    <submittedName>
        <fullName evidence="6">Flavin reductase family protein</fullName>
    </submittedName>
</protein>
<organism evidence="6 7">
    <name type="scientific">Gordonia desulfuricans</name>
    <dbReference type="NCBI Taxonomy" id="89051"/>
    <lineage>
        <taxon>Bacteria</taxon>
        <taxon>Bacillati</taxon>
        <taxon>Actinomycetota</taxon>
        <taxon>Actinomycetes</taxon>
        <taxon>Mycobacteriales</taxon>
        <taxon>Gordoniaceae</taxon>
        <taxon>Gordonia</taxon>
    </lineage>
</organism>
<dbReference type="EMBL" id="JAADZU010000127">
    <property type="protein sequence ID" value="NDK92484.1"/>
    <property type="molecule type" value="Genomic_DNA"/>
</dbReference>
<keyword evidence="2" id="KW-0285">Flavoprotein</keyword>
<evidence type="ECO:0000259" key="5">
    <source>
        <dbReference type="SMART" id="SM00903"/>
    </source>
</evidence>
<dbReference type="SMART" id="SM00903">
    <property type="entry name" value="Flavin_Reduct"/>
    <property type="match status" value="1"/>
</dbReference>
<dbReference type="InterPro" id="IPR012349">
    <property type="entry name" value="Split_barrel_FMN-bd"/>
</dbReference>
<evidence type="ECO:0000256" key="3">
    <source>
        <dbReference type="ARBA" id="ARBA00022643"/>
    </source>
</evidence>
<accession>A0A7K3LW74</accession>
<sequence length="209" mass="22233">MDENTITDVDQVRDVLRPDELPEGFVYRMLAGCVLPRPIAWVSTKSAAGVMNLAPFSFFTVASRSPGAVVFSVGPTPDGGIKDTLANVRATGEFVVNIAPSSSMTSVNATGFAYPPDVDEFQACNIADRPSLAVSPPSVADALVSLECRLMQEVAVGSDCLVIGEVVLATAAPGHYRERLHVETSQVLGRMSGPRYVTDMRIESPTSTK</sequence>
<dbReference type="Pfam" id="PF01613">
    <property type="entry name" value="Flavin_Reduct"/>
    <property type="match status" value="1"/>
</dbReference>
<evidence type="ECO:0000256" key="2">
    <source>
        <dbReference type="ARBA" id="ARBA00022630"/>
    </source>
</evidence>
<comment type="similarity">
    <text evidence="4">Belongs to the flavoredoxin family.</text>
</comment>
<evidence type="ECO:0000313" key="6">
    <source>
        <dbReference type="EMBL" id="NDK92484.1"/>
    </source>
</evidence>
<comment type="caution">
    <text evidence="6">The sequence shown here is derived from an EMBL/GenBank/DDBJ whole genome shotgun (WGS) entry which is preliminary data.</text>
</comment>
<dbReference type="Gene3D" id="2.30.110.10">
    <property type="entry name" value="Electron Transport, Fmn-binding Protein, Chain A"/>
    <property type="match status" value="1"/>
</dbReference>
<keyword evidence="7" id="KW-1185">Reference proteome</keyword>
<dbReference type="AlphaFoldDB" id="A0A7K3LW74"/>
<dbReference type="RefSeq" id="WP_059039858.1">
    <property type="nucleotide sequence ID" value="NZ_JAADZU010000127.1"/>
</dbReference>
<dbReference type="PANTHER" id="PTHR33798:SF5">
    <property type="entry name" value="FLAVIN REDUCTASE LIKE DOMAIN-CONTAINING PROTEIN"/>
    <property type="match status" value="1"/>
</dbReference>
<evidence type="ECO:0000313" key="7">
    <source>
        <dbReference type="Proteomes" id="UP000466307"/>
    </source>
</evidence>
<comment type="cofactor">
    <cofactor evidence="1">
        <name>FMN</name>
        <dbReference type="ChEBI" id="CHEBI:58210"/>
    </cofactor>
</comment>
<proteinExistence type="inferred from homology"/>
<dbReference type="GO" id="GO:0016646">
    <property type="term" value="F:oxidoreductase activity, acting on the CH-NH group of donors, NAD or NADP as acceptor"/>
    <property type="evidence" value="ECO:0007669"/>
    <property type="project" value="UniProtKB-ARBA"/>
</dbReference>
<dbReference type="SUPFAM" id="SSF50475">
    <property type="entry name" value="FMN-binding split barrel"/>
    <property type="match status" value="1"/>
</dbReference>
<dbReference type="Proteomes" id="UP000466307">
    <property type="component" value="Unassembled WGS sequence"/>
</dbReference>
<dbReference type="GO" id="GO:0010181">
    <property type="term" value="F:FMN binding"/>
    <property type="evidence" value="ECO:0007669"/>
    <property type="project" value="InterPro"/>
</dbReference>
<dbReference type="InterPro" id="IPR002563">
    <property type="entry name" value="Flavin_Rdtase-like_dom"/>
</dbReference>
<evidence type="ECO:0000256" key="4">
    <source>
        <dbReference type="ARBA" id="ARBA00038054"/>
    </source>
</evidence>
<name>A0A7K3LW74_9ACTN</name>